<dbReference type="GO" id="GO:0046983">
    <property type="term" value="F:protein dimerization activity"/>
    <property type="evidence" value="ECO:0007669"/>
    <property type="project" value="InterPro"/>
</dbReference>
<keyword evidence="6" id="KW-0175">Coiled coil</keyword>
<dbReference type="GO" id="GO:0005634">
    <property type="term" value="C:nucleus"/>
    <property type="evidence" value="ECO:0007669"/>
    <property type="project" value="UniProtKB-SubCell"/>
</dbReference>
<keyword evidence="5" id="KW-0539">Nucleus</keyword>
<reference evidence="8" key="1">
    <citation type="journal article" date="2017" name="Nature">
        <title>The genome of Chenopodium quinoa.</title>
        <authorList>
            <person name="Jarvis D.E."/>
            <person name="Ho Y.S."/>
            <person name="Lightfoot D.J."/>
            <person name="Schmoeckel S.M."/>
            <person name="Li B."/>
            <person name="Borm T.J.A."/>
            <person name="Ohyanagi H."/>
            <person name="Mineta K."/>
            <person name="Michell C.T."/>
            <person name="Saber N."/>
            <person name="Kharbatia N.M."/>
            <person name="Rupper R.R."/>
            <person name="Sharp A.R."/>
            <person name="Dally N."/>
            <person name="Boughton B.A."/>
            <person name="Woo Y.H."/>
            <person name="Gao G."/>
            <person name="Schijlen E.G.W.M."/>
            <person name="Guo X."/>
            <person name="Momin A.A."/>
            <person name="Negrao S."/>
            <person name="Al-Babili S."/>
            <person name="Gehring C."/>
            <person name="Roessner U."/>
            <person name="Jung C."/>
            <person name="Murphy K."/>
            <person name="Arold S.T."/>
            <person name="Gojobori T."/>
            <person name="van der Linden C.G."/>
            <person name="van Loo E.N."/>
            <person name="Jellen E.N."/>
            <person name="Maughan P.J."/>
            <person name="Tester M."/>
        </authorList>
    </citation>
    <scope>NUCLEOTIDE SEQUENCE [LARGE SCALE GENOMIC DNA]</scope>
    <source>
        <strain evidence="8">cv. PI 614886</strain>
    </source>
</reference>
<evidence type="ECO:0000259" key="7">
    <source>
        <dbReference type="PROSITE" id="PS50066"/>
    </source>
</evidence>
<feature type="domain" description="MADS-box" evidence="7">
    <location>
        <begin position="1"/>
        <end position="54"/>
    </location>
</feature>
<dbReference type="SUPFAM" id="SSF55455">
    <property type="entry name" value="SRF-like"/>
    <property type="match status" value="1"/>
</dbReference>
<evidence type="ECO:0000256" key="3">
    <source>
        <dbReference type="ARBA" id="ARBA00023125"/>
    </source>
</evidence>
<proteinExistence type="predicted"/>
<dbReference type="Gramene" id="AUR62013161-RA">
    <property type="protein sequence ID" value="AUR62013161-RA:cds"/>
    <property type="gene ID" value="AUR62013161"/>
</dbReference>
<dbReference type="Gene3D" id="3.40.1810.10">
    <property type="entry name" value="Transcription factor, MADS-box"/>
    <property type="match status" value="1"/>
</dbReference>
<keyword evidence="2" id="KW-0805">Transcription regulation</keyword>
<dbReference type="Proteomes" id="UP000596660">
    <property type="component" value="Unplaced"/>
</dbReference>
<dbReference type="SMART" id="SM00432">
    <property type="entry name" value="MADS"/>
    <property type="match status" value="1"/>
</dbReference>
<protein>
    <recommendedName>
        <fullName evidence="7">MADS-box domain-containing protein</fullName>
    </recommendedName>
</protein>
<evidence type="ECO:0000313" key="8">
    <source>
        <dbReference type="EnsemblPlants" id="AUR62013161-RA:cds"/>
    </source>
</evidence>
<dbReference type="PROSITE" id="PS50066">
    <property type="entry name" value="MADS_BOX_2"/>
    <property type="match status" value="1"/>
</dbReference>
<dbReference type="GO" id="GO:0000981">
    <property type="term" value="F:DNA-binding transcription factor activity, RNA polymerase II-specific"/>
    <property type="evidence" value="ECO:0007669"/>
    <property type="project" value="TreeGrafter"/>
</dbReference>
<dbReference type="EnsemblPlants" id="AUR62013161-RA">
    <property type="protein sequence ID" value="AUR62013161-RA:cds"/>
    <property type="gene ID" value="AUR62013161"/>
</dbReference>
<dbReference type="AlphaFoldDB" id="A0A803LGR4"/>
<evidence type="ECO:0000256" key="5">
    <source>
        <dbReference type="ARBA" id="ARBA00023242"/>
    </source>
</evidence>
<evidence type="ECO:0000256" key="1">
    <source>
        <dbReference type="ARBA" id="ARBA00004123"/>
    </source>
</evidence>
<comment type="subcellular location">
    <subcellularLocation>
        <location evidence="1">Nucleus</location>
    </subcellularLocation>
</comment>
<keyword evidence="9" id="KW-1185">Reference proteome</keyword>
<dbReference type="OMA" id="EMVANRY"/>
<dbReference type="Pfam" id="PF00319">
    <property type="entry name" value="SRF-TF"/>
    <property type="match status" value="1"/>
</dbReference>
<accession>A0A803LGR4</accession>
<feature type="coiled-coil region" evidence="6">
    <location>
        <begin position="102"/>
        <end position="153"/>
    </location>
</feature>
<evidence type="ECO:0000256" key="2">
    <source>
        <dbReference type="ARBA" id="ARBA00023015"/>
    </source>
</evidence>
<dbReference type="PANTHER" id="PTHR11945">
    <property type="entry name" value="MADS BOX PROTEIN"/>
    <property type="match status" value="1"/>
</dbReference>
<dbReference type="InterPro" id="IPR036879">
    <property type="entry name" value="TF_MADSbox_sf"/>
</dbReference>
<keyword evidence="3" id="KW-0238">DNA-binding</keyword>
<dbReference type="PANTHER" id="PTHR11945:SF776">
    <property type="entry name" value="AGAMOUS-LIKE 50-RELATED"/>
    <property type="match status" value="1"/>
</dbReference>
<dbReference type="PRINTS" id="PR00404">
    <property type="entry name" value="MADSDOMAIN"/>
</dbReference>
<dbReference type="FunFam" id="3.40.1810.10:FF:000006">
    <property type="entry name" value="Agamous-like MADS-box protein AGL62"/>
    <property type="match status" value="1"/>
</dbReference>
<sequence>MERMEKDSNRQVTFSKRRCGLFKKASELCTLCGVEAAIIVFSPGKKAFSFGHPSVEMVANRYYFSKYSPSSSSSDQDIKPPLGVGVGIHRSSAGVCDLNLELTLINRQMEMEKKRNEEMTETMMDLPIELLSLENLERFKASLEELKKHVIQQGLLLALHGSISFAEELKENHTLNFIFNV</sequence>
<name>A0A803LGR4_CHEQI</name>
<organism evidence="8 9">
    <name type="scientific">Chenopodium quinoa</name>
    <name type="common">Quinoa</name>
    <dbReference type="NCBI Taxonomy" id="63459"/>
    <lineage>
        <taxon>Eukaryota</taxon>
        <taxon>Viridiplantae</taxon>
        <taxon>Streptophyta</taxon>
        <taxon>Embryophyta</taxon>
        <taxon>Tracheophyta</taxon>
        <taxon>Spermatophyta</taxon>
        <taxon>Magnoliopsida</taxon>
        <taxon>eudicotyledons</taxon>
        <taxon>Gunneridae</taxon>
        <taxon>Pentapetalae</taxon>
        <taxon>Caryophyllales</taxon>
        <taxon>Chenopodiaceae</taxon>
        <taxon>Chenopodioideae</taxon>
        <taxon>Atripliceae</taxon>
        <taxon>Chenopodium</taxon>
    </lineage>
</organism>
<evidence type="ECO:0000256" key="6">
    <source>
        <dbReference type="SAM" id="Coils"/>
    </source>
</evidence>
<evidence type="ECO:0000256" key="4">
    <source>
        <dbReference type="ARBA" id="ARBA00023163"/>
    </source>
</evidence>
<evidence type="ECO:0000313" key="9">
    <source>
        <dbReference type="Proteomes" id="UP000596660"/>
    </source>
</evidence>
<keyword evidence="4" id="KW-0804">Transcription</keyword>
<dbReference type="GO" id="GO:0000978">
    <property type="term" value="F:RNA polymerase II cis-regulatory region sequence-specific DNA binding"/>
    <property type="evidence" value="ECO:0007669"/>
    <property type="project" value="TreeGrafter"/>
</dbReference>
<dbReference type="InterPro" id="IPR002100">
    <property type="entry name" value="TF_MADSbox"/>
</dbReference>
<reference evidence="8" key="2">
    <citation type="submission" date="2021-03" db="UniProtKB">
        <authorList>
            <consortium name="EnsemblPlants"/>
        </authorList>
    </citation>
    <scope>IDENTIFICATION</scope>
</reference>